<reference evidence="1 2" key="1">
    <citation type="submission" date="2021-06" db="EMBL/GenBank/DDBJ databases">
        <authorList>
            <person name="Sun Q."/>
            <person name="Li D."/>
        </authorList>
    </citation>
    <scope>NUCLEOTIDE SEQUENCE [LARGE SCALE GENOMIC DNA]</scope>
    <source>
        <strain evidence="1 2">MSJ-6</strain>
    </source>
</reference>
<dbReference type="Proteomes" id="UP000743001">
    <property type="component" value="Unassembled WGS sequence"/>
</dbReference>
<gene>
    <name evidence="1" type="ORF">KQJ23_01740</name>
</gene>
<organism evidence="1 2">
    <name type="scientific">Paenibacillus brevis</name>
    <dbReference type="NCBI Taxonomy" id="2841508"/>
    <lineage>
        <taxon>Bacteria</taxon>
        <taxon>Bacillati</taxon>
        <taxon>Bacillota</taxon>
        <taxon>Bacilli</taxon>
        <taxon>Bacillales</taxon>
        <taxon>Paenibacillaceae</taxon>
        <taxon>Paenibacillus</taxon>
    </lineage>
</organism>
<accession>A0ABS6FN36</accession>
<comment type="caution">
    <text evidence="1">The sequence shown here is derived from an EMBL/GenBank/DDBJ whole genome shotgun (WGS) entry which is preliminary data.</text>
</comment>
<evidence type="ECO:0000313" key="1">
    <source>
        <dbReference type="EMBL" id="MBU5670545.1"/>
    </source>
</evidence>
<evidence type="ECO:0000313" key="2">
    <source>
        <dbReference type="Proteomes" id="UP000743001"/>
    </source>
</evidence>
<proteinExistence type="predicted"/>
<dbReference type="EMBL" id="JAHLQJ010000001">
    <property type="protein sequence ID" value="MBU5670545.1"/>
    <property type="molecule type" value="Genomic_DNA"/>
</dbReference>
<dbReference type="RefSeq" id="WP_216476947.1">
    <property type="nucleotide sequence ID" value="NZ_JAHLQJ010000001.1"/>
</dbReference>
<sequence length="157" mass="18245">MRIWKSIVIYLLLGVIILACNKSTVEKETYNLNLTSINVFLYRDGSTKVQPELIKVESDPQTMKQALDWKKDSEPTAMPSTYKIDHIYVLQYFYGGENLRSEYYMYVTDDDGNNYIKQFEYNSSYDSYEGSQTKEEIMSKVGPEGWNKVAALELLLQ</sequence>
<evidence type="ECO:0008006" key="3">
    <source>
        <dbReference type="Google" id="ProtNLM"/>
    </source>
</evidence>
<protein>
    <recommendedName>
        <fullName evidence="3">Lipoprotein</fullName>
    </recommendedName>
</protein>
<dbReference type="PROSITE" id="PS51257">
    <property type="entry name" value="PROKAR_LIPOPROTEIN"/>
    <property type="match status" value="1"/>
</dbReference>
<keyword evidence="2" id="KW-1185">Reference proteome</keyword>
<name>A0ABS6FN36_9BACL</name>